<evidence type="ECO:0000313" key="1">
    <source>
        <dbReference type="EMBL" id="ALO16205.1"/>
    </source>
</evidence>
<evidence type="ECO:0000313" key="2">
    <source>
        <dbReference type="Proteomes" id="UP000064893"/>
    </source>
</evidence>
<dbReference type="STRING" id="1307839.L21SP5_02582"/>
<dbReference type="RefSeq" id="WP_057953597.1">
    <property type="nucleotide sequence ID" value="NZ_CP013118.1"/>
</dbReference>
<gene>
    <name evidence="1" type="ORF">L21SP5_02582</name>
</gene>
<keyword evidence="2" id="KW-1185">Reference proteome</keyword>
<protein>
    <submittedName>
        <fullName evidence="1">Uncharacterized protein</fullName>
    </submittedName>
</protein>
<dbReference type="KEGG" id="blq:L21SP5_02582"/>
<sequence length="114" mass="13462">MIRKVFLTFALLFIGMQLISQNYLHQPVLSKALGNQKKEVDIISVLLNPIQFYYYVTQNIITSPKNLALIKRGQDWRELLVDQQYFDLNKFQGQKPEFNPEKDGYLILKLERLN</sequence>
<name>A0A0S2I1R2_9BACT</name>
<proteinExistence type="predicted"/>
<dbReference type="Proteomes" id="UP000064893">
    <property type="component" value="Chromosome"/>
</dbReference>
<reference evidence="1 2" key="1">
    <citation type="submission" date="2015-11" db="EMBL/GenBank/DDBJ databases">
        <title>Description and complete genome sequence of a novel strain predominating in hypersaline microbial mats and representing a new family of the Bacteriodetes phylum.</title>
        <authorList>
            <person name="Spring S."/>
            <person name="Bunk B."/>
            <person name="Sproer C."/>
            <person name="Klenk H.-P."/>
        </authorList>
    </citation>
    <scope>NUCLEOTIDE SEQUENCE [LARGE SCALE GENOMIC DNA]</scope>
    <source>
        <strain evidence="1 2">L21-Spi-D4</strain>
    </source>
</reference>
<organism evidence="1 2">
    <name type="scientific">Salinivirga cyanobacteriivorans</name>
    <dbReference type="NCBI Taxonomy" id="1307839"/>
    <lineage>
        <taxon>Bacteria</taxon>
        <taxon>Pseudomonadati</taxon>
        <taxon>Bacteroidota</taxon>
        <taxon>Bacteroidia</taxon>
        <taxon>Bacteroidales</taxon>
        <taxon>Salinivirgaceae</taxon>
        <taxon>Salinivirga</taxon>
    </lineage>
</organism>
<accession>A0A0S2I1R2</accession>
<dbReference type="EMBL" id="CP013118">
    <property type="protein sequence ID" value="ALO16205.1"/>
    <property type="molecule type" value="Genomic_DNA"/>
</dbReference>
<dbReference type="AlphaFoldDB" id="A0A0S2I1R2"/>